<protein>
    <submittedName>
        <fullName evidence="2">Uncharacterized protein</fullName>
    </submittedName>
</protein>
<dbReference type="RefSeq" id="WP_088663742.1">
    <property type="nucleotide sequence ID" value="NZ_CP021404.1"/>
</dbReference>
<dbReference type="EMBL" id="CP021404">
    <property type="protein sequence ID" value="ATI42153.1"/>
    <property type="molecule type" value="Genomic_DNA"/>
</dbReference>
<reference evidence="2 3" key="1">
    <citation type="submission" date="2017-05" db="EMBL/GenBank/DDBJ databases">
        <title>Comparative genomic and metabolic analysis of manganese-oxidizing mechanisms in Celeribater manganoxidans DY25T: its adaption to the environment of polymetallic nodule.</title>
        <authorList>
            <person name="Wang X."/>
        </authorList>
    </citation>
    <scope>NUCLEOTIDE SEQUENCE [LARGE SCALE GENOMIC DNA]</scope>
    <source>
        <strain evidence="2 3">DY25</strain>
    </source>
</reference>
<gene>
    <name evidence="2" type="ORF">CBW24_09095</name>
</gene>
<evidence type="ECO:0000313" key="2">
    <source>
        <dbReference type="EMBL" id="ATI42153.1"/>
    </source>
</evidence>
<sequence length="97" mass="10788">MGITSALVLLAITWFMVLLIILPLRNTSQGEAGRIVPGTHASAPDDFRAGRKAWITTLIAVPIWLVLVAVILSGWITLDDIDIFDRYAPDRYDHSDR</sequence>
<dbReference type="AlphaFoldDB" id="A0A291LZH7"/>
<dbReference type="Proteomes" id="UP000219050">
    <property type="component" value="Chromosome"/>
</dbReference>
<evidence type="ECO:0000256" key="1">
    <source>
        <dbReference type="SAM" id="Phobius"/>
    </source>
</evidence>
<dbReference type="OrthoDB" id="9804637at2"/>
<keyword evidence="1" id="KW-1133">Transmembrane helix</keyword>
<keyword evidence="1" id="KW-0812">Transmembrane</keyword>
<name>A0A291LZH7_9RHOB</name>
<feature type="transmembrane region" description="Helical" evidence="1">
    <location>
        <begin position="6"/>
        <end position="24"/>
    </location>
</feature>
<keyword evidence="3" id="KW-1185">Reference proteome</keyword>
<evidence type="ECO:0000313" key="3">
    <source>
        <dbReference type="Proteomes" id="UP000219050"/>
    </source>
</evidence>
<organism evidence="2 3">
    <name type="scientific">Pacificitalea manganoxidans</name>
    <dbReference type="NCBI Taxonomy" id="1411902"/>
    <lineage>
        <taxon>Bacteria</taxon>
        <taxon>Pseudomonadati</taxon>
        <taxon>Pseudomonadota</taxon>
        <taxon>Alphaproteobacteria</taxon>
        <taxon>Rhodobacterales</taxon>
        <taxon>Paracoccaceae</taxon>
        <taxon>Pacificitalea</taxon>
    </lineage>
</organism>
<proteinExistence type="predicted"/>
<keyword evidence="1" id="KW-0472">Membrane</keyword>
<dbReference type="KEGG" id="cmag:CBW24_09095"/>
<dbReference type="Pfam" id="PF07330">
    <property type="entry name" value="DUF1467"/>
    <property type="match status" value="1"/>
</dbReference>
<accession>A0A291LZH7</accession>
<dbReference type="InterPro" id="IPR009935">
    <property type="entry name" value="DUF1467"/>
</dbReference>
<feature type="transmembrane region" description="Helical" evidence="1">
    <location>
        <begin position="53"/>
        <end position="76"/>
    </location>
</feature>